<evidence type="ECO:0000256" key="3">
    <source>
        <dbReference type="ARBA" id="ARBA00004721"/>
    </source>
</evidence>
<dbReference type="InterPro" id="IPR001128">
    <property type="entry name" value="Cyt_P450"/>
</dbReference>
<gene>
    <name evidence="15" type="ORF">EV421DRAFT_1852433</name>
</gene>
<comment type="caution">
    <text evidence="15">The sequence shown here is derived from an EMBL/GenBank/DDBJ whole genome shotgun (WGS) entry which is preliminary data.</text>
</comment>
<dbReference type="InterPro" id="IPR036396">
    <property type="entry name" value="Cyt_P450_sf"/>
</dbReference>
<evidence type="ECO:0000256" key="9">
    <source>
        <dbReference type="ARBA" id="ARBA00023002"/>
    </source>
</evidence>
<dbReference type="Proteomes" id="UP001175226">
    <property type="component" value="Unassembled WGS sequence"/>
</dbReference>
<evidence type="ECO:0000313" key="15">
    <source>
        <dbReference type="EMBL" id="KAK0431714.1"/>
    </source>
</evidence>
<dbReference type="GO" id="GO:0004497">
    <property type="term" value="F:monooxygenase activity"/>
    <property type="evidence" value="ECO:0007669"/>
    <property type="project" value="UniProtKB-KW"/>
</dbReference>
<dbReference type="InterPro" id="IPR017972">
    <property type="entry name" value="Cyt_P450_CS"/>
</dbReference>
<dbReference type="GO" id="GO:0005506">
    <property type="term" value="F:iron ion binding"/>
    <property type="evidence" value="ECO:0007669"/>
    <property type="project" value="InterPro"/>
</dbReference>
<evidence type="ECO:0000256" key="6">
    <source>
        <dbReference type="ARBA" id="ARBA00022692"/>
    </source>
</evidence>
<reference evidence="15" key="1">
    <citation type="submission" date="2023-06" db="EMBL/GenBank/DDBJ databases">
        <authorList>
            <consortium name="Lawrence Berkeley National Laboratory"/>
            <person name="Ahrendt S."/>
            <person name="Sahu N."/>
            <person name="Indic B."/>
            <person name="Wong-Bajracharya J."/>
            <person name="Merenyi Z."/>
            <person name="Ke H.-M."/>
            <person name="Monk M."/>
            <person name="Kocsube S."/>
            <person name="Drula E."/>
            <person name="Lipzen A."/>
            <person name="Balint B."/>
            <person name="Henrissat B."/>
            <person name="Andreopoulos B."/>
            <person name="Martin F.M."/>
            <person name="Harder C.B."/>
            <person name="Rigling D."/>
            <person name="Ford K.L."/>
            <person name="Foster G.D."/>
            <person name="Pangilinan J."/>
            <person name="Papanicolaou A."/>
            <person name="Barry K."/>
            <person name="LaButti K."/>
            <person name="Viragh M."/>
            <person name="Koriabine M."/>
            <person name="Yan M."/>
            <person name="Riley R."/>
            <person name="Champramary S."/>
            <person name="Plett K.L."/>
            <person name="Tsai I.J."/>
            <person name="Slot J."/>
            <person name="Sipos G."/>
            <person name="Plett J."/>
            <person name="Nagy L.G."/>
            <person name="Grigoriev I.V."/>
        </authorList>
    </citation>
    <scope>NUCLEOTIDE SEQUENCE</scope>
    <source>
        <strain evidence="15">FPL87.14</strain>
    </source>
</reference>
<evidence type="ECO:0000256" key="1">
    <source>
        <dbReference type="ARBA" id="ARBA00001971"/>
    </source>
</evidence>
<dbReference type="GO" id="GO:0016020">
    <property type="term" value="C:membrane"/>
    <property type="evidence" value="ECO:0007669"/>
    <property type="project" value="UniProtKB-SubCell"/>
</dbReference>
<evidence type="ECO:0000256" key="7">
    <source>
        <dbReference type="ARBA" id="ARBA00022723"/>
    </source>
</evidence>
<dbReference type="PRINTS" id="PR00385">
    <property type="entry name" value="P450"/>
</dbReference>
<evidence type="ECO:0000313" key="16">
    <source>
        <dbReference type="Proteomes" id="UP001175226"/>
    </source>
</evidence>
<dbReference type="GO" id="GO:0020037">
    <property type="term" value="F:heme binding"/>
    <property type="evidence" value="ECO:0007669"/>
    <property type="project" value="InterPro"/>
</dbReference>
<evidence type="ECO:0000256" key="2">
    <source>
        <dbReference type="ARBA" id="ARBA00004370"/>
    </source>
</evidence>
<organism evidence="15 16">
    <name type="scientific">Armillaria borealis</name>
    <dbReference type="NCBI Taxonomy" id="47425"/>
    <lineage>
        <taxon>Eukaryota</taxon>
        <taxon>Fungi</taxon>
        <taxon>Dikarya</taxon>
        <taxon>Basidiomycota</taxon>
        <taxon>Agaricomycotina</taxon>
        <taxon>Agaricomycetes</taxon>
        <taxon>Agaricomycetidae</taxon>
        <taxon>Agaricales</taxon>
        <taxon>Marasmiineae</taxon>
        <taxon>Physalacriaceae</taxon>
        <taxon>Armillaria</taxon>
    </lineage>
</organism>
<comment type="pathway">
    <text evidence="3">Secondary metabolite biosynthesis; terpenoid biosynthesis.</text>
</comment>
<dbReference type="PROSITE" id="PS00086">
    <property type="entry name" value="CYTOCHROME_P450"/>
    <property type="match status" value="1"/>
</dbReference>
<keyword evidence="10 13" id="KW-0408">Iron</keyword>
<evidence type="ECO:0000256" key="4">
    <source>
        <dbReference type="ARBA" id="ARBA00010617"/>
    </source>
</evidence>
<evidence type="ECO:0000256" key="8">
    <source>
        <dbReference type="ARBA" id="ARBA00022989"/>
    </source>
</evidence>
<dbReference type="SUPFAM" id="SSF48264">
    <property type="entry name" value="Cytochrome P450"/>
    <property type="match status" value="1"/>
</dbReference>
<evidence type="ECO:0000256" key="10">
    <source>
        <dbReference type="ARBA" id="ARBA00023004"/>
    </source>
</evidence>
<comment type="cofactor">
    <cofactor evidence="1 13">
        <name>heme</name>
        <dbReference type="ChEBI" id="CHEBI:30413"/>
    </cofactor>
</comment>
<keyword evidence="12" id="KW-0472">Membrane</keyword>
<dbReference type="Gene3D" id="1.10.630.10">
    <property type="entry name" value="Cytochrome P450"/>
    <property type="match status" value="1"/>
</dbReference>
<sequence>MQAFSYPFGLFVIVYACARLLLRRRSLRRVRGPPRPSFLLGHEWLIRNREDMGHLEMAWYQQYGGAYRVGGCFGQDVLVISDPKALQYIFHTSGYRYPKSPEEDRFTGIMLGPGVGTVAGEIHQRQRKILGPAFSTSQLRQFLVVFQSAASKLVEKMKDSTQTGKVLDIYEWTTKTSLDIIGKTSFRFEFNAMDAMDEQQTELESALHNMLGESQMWPSSAELLYLSLWRLLPDWSLSLLQRVSTRGTRRLVRFRVIAGKAAQEVFQKRVSVLTNGDHPSEKNIIDVLALSHLTEDPKRKMTEEEIYAQFATFIMAGHDTTALTAAWVLYELARNPGDQAKIRKEILQIKANNDRTLSSNDYDSMPMLNAAIKETLRLHPLNHVLHRIAAKDDIIPLGEPIATTDSTIAYEVPVSKGQIVTASVYTYNRLPSVWGDDAEQWNPQRFLQPREREQVSLGVFSNLMSFSGGVHSCIGWRFAIMEIQALVTELLGTFEFGLPEEDFVMLQSPGQRAVFPLVQGRIHEGVQIPLRVTVLKSE</sequence>
<keyword evidence="6" id="KW-0812">Transmembrane</keyword>
<proteinExistence type="inferred from homology"/>
<evidence type="ECO:0000256" key="13">
    <source>
        <dbReference type="PIRSR" id="PIRSR602403-1"/>
    </source>
</evidence>
<dbReference type="PANTHER" id="PTHR24305:SF166">
    <property type="entry name" value="CYTOCHROME P450 12A4, MITOCHONDRIAL-RELATED"/>
    <property type="match status" value="1"/>
</dbReference>
<keyword evidence="7 13" id="KW-0479">Metal-binding</keyword>
<keyword evidence="8" id="KW-1133">Transmembrane helix</keyword>
<dbReference type="EMBL" id="JAUEPT010000108">
    <property type="protein sequence ID" value="KAK0431714.1"/>
    <property type="molecule type" value="Genomic_DNA"/>
</dbReference>
<dbReference type="AlphaFoldDB" id="A0AA39IXN4"/>
<keyword evidence="5 13" id="KW-0349">Heme</keyword>
<accession>A0AA39IXN4</accession>
<name>A0AA39IXN4_9AGAR</name>
<evidence type="ECO:0000256" key="11">
    <source>
        <dbReference type="ARBA" id="ARBA00023033"/>
    </source>
</evidence>
<dbReference type="InterPro" id="IPR002403">
    <property type="entry name" value="Cyt_P450_E_grp-IV"/>
</dbReference>
<protein>
    <submittedName>
        <fullName evidence="15">Cytochrome P450</fullName>
    </submittedName>
</protein>
<dbReference type="GO" id="GO:0016705">
    <property type="term" value="F:oxidoreductase activity, acting on paired donors, with incorporation or reduction of molecular oxygen"/>
    <property type="evidence" value="ECO:0007669"/>
    <property type="project" value="InterPro"/>
</dbReference>
<evidence type="ECO:0000256" key="14">
    <source>
        <dbReference type="RuleBase" id="RU000461"/>
    </source>
</evidence>
<keyword evidence="16" id="KW-1185">Reference proteome</keyword>
<dbReference type="PRINTS" id="PR00465">
    <property type="entry name" value="EP450IV"/>
</dbReference>
<dbReference type="PANTHER" id="PTHR24305">
    <property type="entry name" value="CYTOCHROME P450"/>
    <property type="match status" value="1"/>
</dbReference>
<dbReference type="InterPro" id="IPR050121">
    <property type="entry name" value="Cytochrome_P450_monoxygenase"/>
</dbReference>
<comment type="subcellular location">
    <subcellularLocation>
        <location evidence="2">Membrane</location>
    </subcellularLocation>
</comment>
<dbReference type="Pfam" id="PF00067">
    <property type="entry name" value="p450"/>
    <property type="match status" value="1"/>
</dbReference>
<keyword evidence="9 14" id="KW-0560">Oxidoreductase</keyword>
<feature type="binding site" description="axial binding residue" evidence="13">
    <location>
        <position position="473"/>
    </location>
    <ligand>
        <name>heme</name>
        <dbReference type="ChEBI" id="CHEBI:30413"/>
    </ligand>
    <ligandPart>
        <name>Fe</name>
        <dbReference type="ChEBI" id="CHEBI:18248"/>
    </ligandPart>
</feature>
<keyword evidence="11 14" id="KW-0503">Monooxygenase</keyword>
<evidence type="ECO:0000256" key="12">
    <source>
        <dbReference type="ARBA" id="ARBA00023136"/>
    </source>
</evidence>
<evidence type="ECO:0000256" key="5">
    <source>
        <dbReference type="ARBA" id="ARBA00022617"/>
    </source>
</evidence>
<comment type="similarity">
    <text evidence="4 14">Belongs to the cytochrome P450 family.</text>
</comment>